<evidence type="ECO:0000313" key="6">
    <source>
        <dbReference type="Proteomes" id="UP001195483"/>
    </source>
</evidence>
<dbReference type="SUPFAM" id="SSF48726">
    <property type="entry name" value="Immunoglobulin"/>
    <property type="match status" value="1"/>
</dbReference>
<keyword evidence="2" id="KW-0472">Membrane</keyword>
<dbReference type="EMBL" id="JAEAOA010001853">
    <property type="protein sequence ID" value="KAK3598126.1"/>
    <property type="molecule type" value="Genomic_DNA"/>
</dbReference>
<feature type="compositionally biased region" description="Polar residues" evidence="1">
    <location>
        <begin position="293"/>
        <end position="309"/>
    </location>
</feature>
<feature type="signal peptide" evidence="3">
    <location>
        <begin position="1"/>
        <end position="19"/>
    </location>
</feature>
<reference evidence="5" key="2">
    <citation type="journal article" date="2021" name="Genome Biol. Evol.">
        <title>Developing a high-quality reference genome for a parasitic bivalve with doubly uniparental inheritance (Bivalvia: Unionida).</title>
        <authorList>
            <person name="Smith C.H."/>
        </authorList>
    </citation>
    <scope>NUCLEOTIDE SEQUENCE</scope>
    <source>
        <strain evidence="5">CHS0354</strain>
        <tissue evidence="5">Mantle</tissue>
    </source>
</reference>
<accession>A0AAE0W1M3</accession>
<keyword evidence="6" id="KW-1185">Reference proteome</keyword>
<gene>
    <name evidence="5" type="ORF">CHS0354_031066</name>
</gene>
<dbReference type="InterPro" id="IPR003599">
    <property type="entry name" value="Ig_sub"/>
</dbReference>
<dbReference type="InterPro" id="IPR013783">
    <property type="entry name" value="Ig-like_fold"/>
</dbReference>
<feature type="compositionally biased region" description="Basic residues" evidence="1">
    <location>
        <begin position="314"/>
        <end position="323"/>
    </location>
</feature>
<feature type="transmembrane region" description="Helical" evidence="2">
    <location>
        <begin position="212"/>
        <end position="235"/>
    </location>
</feature>
<reference evidence="5" key="3">
    <citation type="submission" date="2023-05" db="EMBL/GenBank/DDBJ databases">
        <authorList>
            <person name="Smith C.H."/>
        </authorList>
    </citation>
    <scope>NUCLEOTIDE SEQUENCE</scope>
    <source>
        <strain evidence="5">CHS0354</strain>
        <tissue evidence="5">Mantle</tissue>
    </source>
</reference>
<organism evidence="5 6">
    <name type="scientific">Potamilus streckersoni</name>
    <dbReference type="NCBI Taxonomy" id="2493646"/>
    <lineage>
        <taxon>Eukaryota</taxon>
        <taxon>Metazoa</taxon>
        <taxon>Spiralia</taxon>
        <taxon>Lophotrochozoa</taxon>
        <taxon>Mollusca</taxon>
        <taxon>Bivalvia</taxon>
        <taxon>Autobranchia</taxon>
        <taxon>Heteroconchia</taxon>
        <taxon>Palaeoheterodonta</taxon>
        <taxon>Unionida</taxon>
        <taxon>Unionoidea</taxon>
        <taxon>Unionidae</taxon>
        <taxon>Ambleminae</taxon>
        <taxon>Lampsilini</taxon>
        <taxon>Potamilus</taxon>
    </lineage>
</organism>
<dbReference type="Gene3D" id="2.60.40.10">
    <property type="entry name" value="Immunoglobulins"/>
    <property type="match status" value="1"/>
</dbReference>
<feature type="compositionally biased region" description="Basic and acidic residues" evidence="1">
    <location>
        <begin position="265"/>
        <end position="276"/>
    </location>
</feature>
<feature type="region of interest" description="Disordered" evidence="1">
    <location>
        <begin position="265"/>
        <end position="340"/>
    </location>
</feature>
<evidence type="ECO:0000256" key="3">
    <source>
        <dbReference type="SAM" id="SignalP"/>
    </source>
</evidence>
<dbReference type="InterPro" id="IPR036179">
    <property type="entry name" value="Ig-like_dom_sf"/>
</dbReference>
<dbReference type="Proteomes" id="UP001195483">
    <property type="component" value="Unassembled WGS sequence"/>
</dbReference>
<name>A0AAE0W1M3_9BIVA</name>
<evidence type="ECO:0000313" key="5">
    <source>
        <dbReference type="EMBL" id="KAK3598126.1"/>
    </source>
</evidence>
<dbReference type="SMART" id="SM00409">
    <property type="entry name" value="IG"/>
    <property type="match status" value="1"/>
</dbReference>
<evidence type="ECO:0000259" key="4">
    <source>
        <dbReference type="SMART" id="SM00409"/>
    </source>
</evidence>
<proteinExistence type="predicted"/>
<protein>
    <recommendedName>
        <fullName evidence="4">Immunoglobulin domain-containing protein</fullName>
    </recommendedName>
</protein>
<feature type="domain" description="Immunoglobulin" evidence="4">
    <location>
        <begin position="17"/>
        <end position="125"/>
    </location>
</feature>
<feature type="compositionally biased region" description="Basic and acidic residues" evidence="1">
    <location>
        <begin position="324"/>
        <end position="340"/>
    </location>
</feature>
<comment type="caution">
    <text evidence="5">The sequence shown here is derived from an EMBL/GenBank/DDBJ whole genome shotgun (WGS) entry which is preliminary data.</text>
</comment>
<evidence type="ECO:0000256" key="1">
    <source>
        <dbReference type="SAM" id="MobiDB-lite"/>
    </source>
</evidence>
<keyword evidence="2" id="KW-1133">Transmembrane helix</keyword>
<feature type="chain" id="PRO_5042108428" description="Immunoglobulin domain-containing protein" evidence="3">
    <location>
        <begin position="20"/>
        <end position="340"/>
    </location>
</feature>
<evidence type="ECO:0000256" key="2">
    <source>
        <dbReference type="SAM" id="Phobius"/>
    </source>
</evidence>
<keyword evidence="3" id="KW-0732">Signal</keyword>
<dbReference type="AlphaFoldDB" id="A0AAE0W1M3"/>
<reference evidence="5" key="1">
    <citation type="journal article" date="2021" name="Genome Biol. Evol.">
        <title>A High-Quality Reference Genome for a Parasitic Bivalve with Doubly Uniparental Inheritance (Bivalvia: Unionida).</title>
        <authorList>
            <person name="Smith C.H."/>
        </authorList>
    </citation>
    <scope>NUCLEOTIDE SEQUENCE</scope>
    <source>
        <strain evidence="5">CHS0354</strain>
    </source>
</reference>
<keyword evidence="2" id="KW-0812">Transmembrane</keyword>
<sequence>MEQIILLFLLIIYSQNVKGLTWTPNSVSNITCENSAIYLIWSYTLDPGESVSVTEWKKGPVGGYTNVADDSFGFAAASGYTGRVTRIGAGGIKISSASVSDRGTYYIFVTIGSTIHTASATLTVYVNPNASCVPNGNIDGFKLIGSIPDACPVKGSSGTVWTVDAKDYNNEVRCLVGNFGFAYKCCAQGPEIATCYSGQSLCIQVTCPGNRIGAIIGITIGCLVIVLISGIVIYIKCIKTKGNGTKPGQQNGTESQGMHAAIDPKTLKSADPEAKLKTPINPSINRPLPLEPLNSQTAGNVNQPPNGGQLNLVKPKKKRKKQKEQKDKGSPAEEVKEREG</sequence>